<dbReference type="InterPro" id="IPR002052">
    <property type="entry name" value="DNA_methylase_N6_adenine_CS"/>
</dbReference>
<dbReference type="InterPro" id="IPR029063">
    <property type="entry name" value="SAM-dependent_MTases_sf"/>
</dbReference>
<keyword evidence="4" id="KW-0949">S-adenosyl-L-methionine</keyword>
<evidence type="ECO:0000313" key="8">
    <source>
        <dbReference type="Proteomes" id="UP000220922"/>
    </source>
</evidence>
<evidence type="ECO:0000256" key="1">
    <source>
        <dbReference type="ARBA" id="ARBA00011900"/>
    </source>
</evidence>
<comment type="caution">
    <text evidence="7">The sequence shown here is derived from an EMBL/GenBank/DDBJ whole genome shotgun (WGS) entry which is preliminary data.</text>
</comment>
<evidence type="ECO:0000256" key="2">
    <source>
        <dbReference type="ARBA" id="ARBA00022603"/>
    </source>
</evidence>
<dbReference type="PROSITE" id="PS00092">
    <property type="entry name" value="N6_MTASE"/>
    <property type="match status" value="1"/>
</dbReference>
<dbReference type="GO" id="GO:0032259">
    <property type="term" value="P:methylation"/>
    <property type="evidence" value="ECO:0007669"/>
    <property type="project" value="UniProtKB-KW"/>
</dbReference>
<sequence length="445" mass="50566">MRLIISPVASRRAAACSDEIRAVQRELTVYRNAQLQFNPSAAEGRTARQTIRARLDSINAGLDADLLKIGQIHKEPDGSYNTQPFHWFTAFYEILDEGGFDVIVGNPPYLELREVDYKPQGMNSLSSGAIHAMCVERALLMLGKQGYISMIVPLALVSTQRMQGVQHLIECGRTAWYANYAWRPGKLFDTVNRALTIFVGAPTAEPKTYSTSYQKWYSEARDQLMAIQSYIEVPRTRPAFWVPKLGEPIEQKILKKCLDIPTRLQNFMANTKHRVYYRTTGGLYWKVFTDFAPAFVVNGHSGSSSRETWFSLSKADYVRSAIAALSSNLFWWWYTITSNLRDLNPYDIQNFPVPMSALSNVKIAQLGHAYLADLQANSHMLVRMQKSTGQTETQSFKIQKSKPIIDEIDRVLAAHYGFTDEELDFIIDYDIKYRMGREASDSGED</sequence>
<name>A0A2H3L336_9CHLR</name>
<organism evidence="7 8">
    <name type="scientific">Candidatus Chloroploca asiatica</name>
    <dbReference type="NCBI Taxonomy" id="1506545"/>
    <lineage>
        <taxon>Bacteria</taxon>
        <taxon>Bacillati</taxon>
        <taxon>Chloroflexota</taxon>
        <taxon>Chloroflexia</taxon>
        <taxon>Chloroflexales</taxon>
        <taxon>Chloroflexineae</taxon>
        <taxon>Oscillochloridaceae</taxon>
        <taxon>Candidatus Chloroploca</taxon>
    </lineage>
</organism>
<evidence type="ECO:0000256" key="5">
    <source>
        <dbReference type="ARBA" id="ARBA00047942"/>
    </source>
</evidence>
<dbReference type="AlphaFoldDB" id="A0A2H3L336"/>
<dbReference type="Proteomes" id="UP000220922">
    <property type="component" value="Unassembled WGS sequence"/>
</dbReference>
<dbReference type="GO" id="GO:0006304">
    <property type="term" value="P:DNA modification"/>
    <property type="evidence" value="ECO:0007669"/>
    <property type="project" value="InterPro"/>
</dbReference>
<evidence type="ECO:0000256" key="3">
    <source>
        <dbReference type="ARBA" id="ARBA00022679"/>
    </source>
</evidence>
<dbReference type="Pfam" id="PF07669">
    <property type="entry name" value="Eco57I"/>
    <property type="match status" value="1"/>
</dbReference>
<feature type="domain" description="Type II methyltransferase M.TaqI-like" evidence="6">
    <location>
        <begin position="75"/>
        <end position="160"/>
    </location>
</feature>
<dbReference type="GO" id="GO:0003676">
    <property type="term" value="F:nucleic acid binding"/>
    <property type="evidence" value="ECO:0007669"/>
    <property type="project" value="InterPro"/>
</dbReference>
<keyword evidence="8" id="KW-1185">Reference proteome</keyword>
<keyword evidence="3" id="KW-0808">Transferase</keyword>
<dbReference type="OrthoDB" id="9815272at2"/>
<gene>
    <name evidence="7" type="ORF">A9Q02_18005</name>
</gene>
<dbReference type="RefSeq" id="WP_097654372.1">
    <property type="nucleotide sequence ID" value="NZ_LYXE01000129.1"/>
</dbReference>
<comment type="catalytic activity">
    <reaction evidence="5">
        <text>a 2'-deoxyadenosine in DNA + S-adenosyl-L-methionine = an N(6)-methyl-2'-deoxyadenosine in DNA + S-adenosyl-L-homocysteine + H(+)</text>
        <dbReference type="Rhea" id="RHEA:15197"/>
        <dbReference type="Rhea" id="RHEA-COMP:12418"/>
        <dbReference type="Rhea" id="RHEA-COMP:12419"/>
        <dbReference type="ChEBI" id="CHEBI:15378"/>
        <dbReference type="ChEBI" id="CHEBI:57856"/>
        <dbReference type="ChEBI" id="CHEBI:59789"/>
        <dbReference type="ChEBI" id="CHEBI:90615"/>
        <dbReference type="ChEBI" id="CHEBI:90616"/>
        <dbReference type="EC" id="2.1.1.72"/>
    </reaction>
</comment>
<reference evidence="7 8" key="1">
    <citation type="submission" date="2016-05" db="EMBL/GenBank/DDBJ databases">
        <authorList>
            <person name="Lavstsen T."/>
            <person name="Jespersen J.S."/>
        </authorList>
    </citation>
    <scope>NUCLEOTIDE SEQUENCE [LARGE SCALE GENOMIC DNA]</scope>
    <source>
        <strain evidence="7 8">B7-9</strain>
    </source>
</reference>
<dbReference type="GO" id="GO:0009007">
    <property type="term" value="F:site-specific DNA-methyltransferase (adenine-specific) activity"/>
    <property type="evidence" value="ECO:0007669"/>
    <property type="project" value="UniProtKB-EC"/>
</dbReference>
<dbReference type="PANTHER" id="PTHR33841">
    <property type="entry name" value="DNA METHYLTRANSFERASE YEEA-RELATED"/>
    <property type="match status" value="1"/>
</dbReference>
<dbReference type="InterPro" id="IPR050953">
    <property type="entry name" value="N4_N6_ade-DNA_methylase"/>
</dbReference>
<evidence type="ECO:0000313" key="7">
    <source>
        <dbReference type="EMBL" id="PDV97547.1"/>
    </source>
</evidence>
<dbReference type="PANTHER" id="PTHR33841:SF1">
    <property type="entry name" value="DNA METHYLTRANSFERASE A"/>
    <property type="match status" value="1"/>
</dbReference>
<dbReference type="EC" id="2.1.1.72" evidence="1"/>
<protein>
    <recommendedName>
        <fullName evidence="1">site-specific DNA-methyltransferase (adenine-specific)</fullName>
        <ecNumber evidence="1">2.1.1.72</ecNumber>
    </recommendedName>
</protein>
<dbReference type="EMBL" id="LYXE01000129">
    <property type="protein sequence ID" value="PDV97547.1"/>
    <property type="molecule type" value="Genomic_DNA"/>
</dbReference>
<dbReference type="Gene3D" id="3.40.50.150">
    <property type="entry name" value="Vaccinia Virus protein VP39"/>
    <property type="match status" value="1"/>
</dbReference>
<dbReference type="SUPFAM" id="SSF53335">
    <property type="entry name" value="S-adenosyl-L-methionine-dependent methyltransferases"/>
    <property type="match status" value="1"/>
</dbReference>
<evidence type="ECO:0000259" key="6">
    <source>
        <dbReference type="Pfam" id="PF07669"/>
    </source>
</evidence>
<evidence type="ECO:0000256" key="4">
    <source>
        <dbReference type="ARBA" id="ARBA00022691"/>
    </source>
</evidence>
<accession>A0A2H3L336</accession>
<dbReference type="InterPro" id="IPR011639">
    <property type="entry name" value="MethylTrfase_TaqI-like_dom"/>
</dbReference>
<keyword evidence="2" id="KW-0489">Methyltransferase</keyword>
<proteinExistence type="predicted"/>